<proteinExistence type="predicted"/>
<dbReference type="Pfam" id="PF10982">
    <property type="entry name" value="DUF2789"/>
    <property type="match status" value="1"/>
</dbReference>
<accession>A0ABS1E9T7</accession>
<reference evidence="1 2" key="1">
    <citation type="submission" date="2020-12" db="EMBL/GenBank/DDBJ databases">
        <authorList>
            <person name="Lu T."/>
            <person name="Wang Q."/>
            <person name="Han X."/>
        </authorList>
    </citation>
    <scope>NUCLEOTIDE SEQUENCE [LARGE SCALE GENOMIC DNA]</scope>
    <source>
        <strain evidence="1 2">WQ 585</strain>
    </source>
</reference>
<dbReference type="Gene3D" id="1.10.10.1130">
    <property type="entry name" value="Uncharacterised protein PF10982, DUF2789"/>
    <property type="match status" value="1"/>
</dbReference>
<evidence type="ECO:0000313" key="2">
    <source>
        <dbReference type="Proteomes" id="UP000635316"/>
    </source>
</evidence>
<evidence type="ECO:0000313" key="1">
    <source>
        <dbReference type="EMBL" id="MBK1780544.1"/>
    </source>
</evidence>
<dbReference type="Proteomes" id="UP000635316">
    <property type="component" value="Unassembled WGS sequence"/>
</dbReference>
<protein>
    <submittedName>
        <fullName evidence="1">DUF2789 domain-containing protein</fullName>
    </submittedName>
</protein>
<keyword evidence="2" id="KW-1185">Reference proteome</keyword>
<dbReference type="InterPro" id="IPR038086">
    <property type="entry name" value="DUF2789_sf"/>
</dbReference>
<dbReference type="EMBL" id="JAENGP010000004">
    <property type="protein sequence ID" value="MBK1780544.1"/>
    <property type="molecule type" value="Genomic_DNA"/>
</dbReference>
<dbReference type="InterPro" id="IPR021250">
    <property type="entry name" value="DUF2789"/>
</dbReference>
<comment type="caution">
    <text evidence="1">The sequence shown here is derived from an EMBL/GenBank/DDBJ whole genome shotgun (WGS) entry which is preliminary data.</text>
</comment>
<gene>
    <name evidence="1" type="ORF">JHL22_04875</name>
</gene>
<organism evidence="1 2">
    <name type="scientific">Advenella mandrilli</name>
    <dbReference type="NCBI Taxonomy" id="2800330"/>
    <lineage>
        <taxon>Bacteria</taxon>
        <taxon>Pseudomonadati</taxon>
        <taxon>Pseudomonadota</taxon>
        <taxon>Betaproteobacteria</taxon>
        <taxon>Burkholderiales</taxon>
        <taxon>Alcaligenaceae</taxon>
    </lineage>
</organism>
<dbReference type="RefSeq" id="WP_200234528.1">
    <property type="nucleotide sequence ID" value="NZ_JAENGP010000004.1"/>
</dbReference>
<name>A0ABS1E9T7_9BURK</name>
<sequence length="80" mass="9249">MEMSYHRFSELFAQLGLPSDEAGIRNFLVQHSPLPPEIFLEDAPFWNESQAAFLKEEKIEDADWAEVIDQLNSALRKKVN</sequence>